<keyword evidence="2" id="KW-1185">Reference proteome</keyword>
<dbReference type="InterPro" id="IPR023296">
    <property type="entry name" value="Glyco_hydro_beta-prop_sf"/>
</dbReference>
<protein>
    <recommendedName>
        <fullName evidence="3">Glycosyl hydrolase family 32 N-terminal domain-containing protein</fullName>
    </recommendedName>
</protein>
<dbReference type="AlphaFoldDB" id="A0A517PHY3"/>
<accession>A0A517PHY3</accession>
<dbReference type="EMBL" id="CP036266">
    <property type="protein sequence ID" value="QDT18975.1"/>
    <property type="molecule type" value="Genomic_DNA"/>
</dbReference>
<sequence>MVAKDSSPGLFPVMLLLMPLIRKPLDEYNRCAMSLRKILTTTLPLVTALLLSVTADAQSRSLPAEPVEIGSEPQFVYDGFIVDNHYALKYKQQAVERVFHPPKKHARNPLISGEGGYVTVKRNPETGLFQMWYQTHTPRLDAQGKHKGSNYAIAYAESTDGLNWERPELGLLEWKGTKENNIVYKGITDQRASGPCLIEAPEADRRGYRYIMSYHTGGVKKGMNGIRVVGSQDGIHWDKASDSLLAELHSDTLNSMVYDPVEKQYVMYCRAKHIYRTFRGDILDTGASRRVARMTGPSLWEEWTSEPQNILIPDELDSAKQFNFFYGMPVRYHAGIFWGSLWPFKMNTDVVTELAFSRDGVRFERLPARPRLLDLGEDGQWDDGMVFGNNWTEVGDEWWFYYSGFDGPHGDPTARQPGIGVATIKKERLISLHGPRGGGVVITRQIQWPGGKLLLNADASGGEIKVRLSDTKRRVLEGFDYDDCVPLDSDSVRHQVRWKGKSIESLTGQKIRLEIFFKEADLFTFRAGG</sequence>
<evidence type="ECO:0008006" key="3">
    <source>
        <dbReference type="Google" id="ProtNLM"/>
    </source>
</evidence>
<organism evidence="1 2">
    <name type="scientific">Gimesia chilikensis</name>
    <dbReference type="NCBI Taxonomy" id="2605989"/>
    <lineage>
        <taxon>Bacteria</taxon>
        <taxon>Pseudomonadati</taxon>
        <taxon>Planctomycetota</taxon>
        <taxon>Planctomycetia</taxon>
        <taxon>Planctomycetales</taxon>
        <taxon>Planctomycetaceae</taxon>
        <taxon>Gimesia</taxon>
    </lineage>
</organism>
<dbReference type="Proteomes" id="UP000320421">
    <property type="component" value="Chromosome"/>
</dbReference>
<reference evidence="1 2" key="1">
    <citation type="submission" date="2019-02" db="EMBL/GenBank/DDBJ databases">
        <title>Deep-cultivation of Planctomycetes and their phenomic and genomic characterization uncovers novel biology.</title>
        <authorList>
            <person name="Wiegand S."/>
            <person name="Jogler M."/>
            <person name="Boedeker C."/>
            <person name="Pinto D."/>
            <person name="Vollmers J."/>
            <person name="Rivas-Marin E."/>
            <person name="Kohn T."/>
            <person name="Peeters S.H."/>
            <person name="Heuer A."/>
            <person name="Rast P."/>
            <person name="Oberbeckmann S."/>
            <person name="Bunk B."/>
            <person name="Jeske O."/>
            <person name="Meyerdierks A."/>
            <person name="Storesund J.E."/>
            <person name="Kallscheuer N."/>
            <person name="Luecker S."/>
            <person name="Lage O.M."/>
            <person name="Pohl T."/>
            <person name="Merkel B.J."/>
            <person name="Hornburger P."/>
            <person name="Mueller R.-W."/>
            <person name="Bruemmer F."/>
            <person name="Labrenz M."/>
            <person name="Spormann A.M."/>
            <person name="Op den Camp H."/>
            <person name="Overmann J."/>
            <person name="Amann R."/>
            <person name="Jetten M.S.M."/>
            <person name="Mascher T."/>
            <person name="Medema M.H."/>
            <person name="Devos D.P."/>
            <person name="Kaster A.-K."/>
            <person name="Ovreas L."/>
            <person name="Rohde M."/>
            <person name="Galperin M.Y."/>
            <person name="Jogler C."/>
        </authorList>
    </citation>
    <scope>NUCLEOTIDE SEQUENCE [LARGE SCALE GENOMIC DNA]</scope>
    <source>
        <strain evidence="1 2">HG66A1</strain>
    </source>
</reference>
<dbReference type="SUPFAM" id="SSF75005">
    <property type="entry name" value="Arabinanase/levansucrase/invertase"/>
    <property type="match status" value="1"/>
</dbReference>
<dbReference type="Gene3D" id="2.115.10.20">
    <property type="entry name" value="Glycosyl hydrolase domain, family 43"/>
    <property type="match status" value="2"/>
</dbReference>
<name>A0A517PHY3_9PLAN</name>
<evidence type="ECO:0000313" key="2">
    <source>
        <dbReference type="Proteomes" id="UP000320421"/>
    </source>
</evidence>
<evidence type="ECO:0000313" key="1">
    <source>
        <dbReference type="EMBL" id="QDT18975.1"/>
    </source>
</evidence>
<gene>
    <name evidence="1" type="ORF">HG66A1_07380</name>
</gene>
<proteinExistence type="predicted"/>